<dbReference type="Pfam" id="PF12867">
    <property type="entry name" value="DinB_2"/>
    <property type="match status" value="1"/>
</dbReference>
<evidence type="ECO:0000313" key="3">
    <source>
        <dbReference type="Proteomes" id="UP001589619"/>
    </source>
</evidence>
<keyword evidence="3" id="KW-1185">Reference proteome</keyword>
<dbReference type="Proteomes" id="UP001589619">
    <property type="component" value="Unassembled WGS sequence"/>
</dbReference>
<sequence>MSDTNDNGVPCKAKLVLRAEEPAAAAAFCASVLGWEPLGGDAYGENVGRLFGLPGGELALLVGGEGDLEGETERQLADPDAKRPASGERFYIRIAETFGSLDPIKERASAAGAVVKDELEPLCWRSLTIRLPDGQLAVYWQEFAATDEHILALYASGPDKLEAALAGLTEPDLDRAIAPGKWTIRQQTLHLVDLELAAAHKLKFILASAEPGRLYTSSRFEQDAWAEGMRYAERPIATEVALFRLLREHVRTVCRHIPDGLARSVTLASGQTETAGKLMKAMAGHANGHIRRIGEIREQAVDSR</sequence>
<dbReference type="SUPFAM" id="SSF109854">
    <property type="entry name" value="DinB/YfiT-like putative metalloenzymes"/>
    <property type="match status" value="1"/>
</dbReference>
<protein>
    <submittedName>
        <fullName evidence="2">DinB family protein</fullName>
    </submittedName>
</protein>
<organism evidence="2 3">
    <name type="scientific">Paenibacillus hodogayensis</name>
    <dbReference type="NCBI Taxonomy" id="279208"/>
    <lineage>
        <taxon>Bacteria</taxon>
        <taxon>Bacillati</taxon>
        <taxon>Bacillota</taxon>
        <taxon>Bacilli</taxon>
        <taxon>Bacillales</taxon>
        <taxon>Paenibacillaceae</taxon>
        <taxon>Paenibacillus</taxon>
    </lineage>
</organism>
<proteinExistence type="predicted"/>
<evidence type="ECO:0000313" key="2">
    <source>
        <dbReference type="EMBL" id="MFB9753590.1"/>
    </source>
</evidence>
<dbReference type="SUPFAM" id="SSF54593">
    <property type="entry name" value="Glyoxalase/Bleomycin resistance protein/Dihydroxybiphenyl dioxygenase"/>
    <property type="match status" value="1"/>
</dbReference>
<dbReference type="InterPro" id="IPR029068">
    <property type="entry name" value="Glyas_Bleomycin-R_OHBP_Dase"/>
</dbReference>
<gene>
    <name evidence="2" type="ORF">ACFFNY_18640</name>
</gene>
<reference evidence="2 3" key="1">
    <citation type="submission" date="2024-09" db="EMBL/GenBank/DDBJ databases">
        <authorList>
            <person name="Sun Q."/>
            <person name="Mori K."/>
        </authorList>
    </citation>
    <scope>NUCLEOTIDE SEQUENCE [LARGE SCALE GENOMIC DNA]</scope>
    <source>
        <strain evidence="2 3">JCM 12520</strain>
    </source>
</reference>
<feature type="domain" description="DinB-like" evidence="1">
    <location>
        <begin position="158"/>
        <end position="291"/>
    </location>
</feature>
<comment type="caution">
    <text evidence="2">The sequence shown here is derived from an EMBL/GenBank/DDBJ whole genome shotgun (WGS) entry which is preliminary data.</text>
</comment>
<dbReference type="EMBL" id="JBHMAG010000012">
    <property type="protein sequence ID" value="MFB9753590.1"/>
    <property type="molecule type" value="Genomic_DNA"/>
</dbReference>
<dbReference type="InterPro" id="IPR034660">
    <property type="entry name" value="DinB/YfiT-like"/>
</dbReference>
<accession>A0ABV5VZN5</accession>
<name>A0ABV5VZN5_9BACL</name>
<dbReference type="Gene3D" id="1.20.120.450">
    <property type="entry name" value="dinb family like domain"/>
    <property type="match status" value="1"/>
</dbReference>
<dbReference type="RefSeq" id="WP_344900954.1">
    <property type="nucleotide sequence ID" value="NZ_BAAAYO010000001.1"/>
</dbReference>
<dbReference type="InterPro" id="IPR024775">
    <property type="entry name" value="DinB-like"/>
</dbReference>
<evidence type="ECO:0000259" key="1">
    <source>
        <dbReference type="Pfam" id="PF12867"/>
    </source>
</evidence>